<dbReference type="EMBL" id="FZPD01000001">
    <property type="protein sequence ID" value="SNS47680.1"/>
    <property type="molecule type" value="Genomic_DNA"/>
</dbReference>
<evidence type="ECO:0000313" key="2">
    <source>
        <dbReference type="Proteomes" id="UP000198393"/>
    </source>
</evidence>
<reference evidence="1 2" key="1">
    <citation type="submission" date="2017-06" db="EMBL/GenBank/DDBJ databases">
        <authorList>
            <person name="Kim H.J."/>
            <person name="Triplett B.A."/>
        </authorList>
    </citation>
    <scope>NUCLEOTIDE SEQUENCE [LARGE SCALE GENOMIC DNA]</scope>
    <source>
        <strain evidence="1 2">DSM 19307</strain>
    </source>
</reference>
<dbReference type="RefSeq" id="WP_089355084.1">
    <property type="nucleotide sequence ID" value="NZ_FZPD01000001.1"/>
</dbReference>
<gene>
    <name evidence="1" type="ORF">SAMN05421640_0309</name>
</gene>
<sequence>MSRLVDLKILVLLLVLASCQKLKPESVAIPEYPDFEQLMTQQVKMLGQTKIKKEAWLEGKSEVHAMNMDSTKWAEELSFLKEINPNQPEYVGAFEKSSEGDLQILTLGAEENGALKKVKYSKSGENYKRIAATFHEDKDVYVHHREIEMIFENGILNSLTIDGYQKMMFKDTVRFRILLSTP</sequence>
<dbReference type="AlphaFoldDB" id="A0A239ESE7"/>
<organism evidence="1 2">
    <name type="scientific">Ekhidna lutea</name>
    <dbReference type="NCBI Taxonomy" id="447679"/>
    <lineage>
        <taxon>Bacteria</taxon>
        <taxon>Pseudomonadati</taxon>
        <taxon>Bacteroidota</taxon>
        <taxon>Cytophagia</taxon>
        <taxon>Cytophagales</taxon>
        <taxon>Reichenbachiellaceae</taxon>
        <taxon>Ekhidna</taxon>
    </lineage>
</organism>
<accession>A0A239ESE7</accession>
<dbReference type="OrthoDB" id="794757at2"/>
<dbReference type="Proteomes" id="UP000198393">
    <property type="component" value="Unassembled WGS sequence"/>
</dbReference>
<proteinExistence type="predicted"/>
<protein>
    <submittedName>
        <fullName evidence="1">Uncharacterized protein</fullName>
    </submittedName>
</protein>
<dbReference type="PROSITE" id="PS51257">
    <property type="entry name" value="PROKAR_LIPOPROTEIN"/>
    <property type="match status" value="1"/>
</dbReference>
<keyword evidence="2" id="KW-1185">Reference proteome</keyword>
<evidence type="ECO:0000313" key="1">
    <source>
        <dbReference type="EMBL" id="SNS47680.1"/>
    </source>
</evidence>
<name>A0A239ESE7_EKHLU</name>